<dbReference type="EC" id="2.7.6.1" evidence="1"/>
<evidence type="ECO:0000256" key="3">
    <source>
        <dbReference type="ARBA" id="ARBA00022727"/>
    </source>
</evidence>
<protein>
    <recommendedName>
        <fullName evidence="1">ribose-phosphate diphosphokinase</fullName>
        <ecNumber evidence="1">2.7.6.1</ecNumber>
    </recommendedName>
</protein>
<dbReference type="SMART" id="SM01400">
    <property type="entry name" value="Pribosyltran_N"/>
    <property type="match status" value="1"/>
</dbReference>
<evidence type="ECO:0000256" key="6">
    <source>
        <dbReference type="ARBA" id="ARBA00022840"/>
    </source>
</evidence>
<dbReference type="NCBIfam" id="TIGR01251">
    <property type="entry name" value="ribP_PPkin"/>
    <property type="match status" value="1"/>
</dbReference>
<dbReference type="InterPro" id="IPR029057">
    <property type="entry name" value="PRTase-like"/>
</dbReference>
<dbReference type="GO" id="GO:0002189">
    <property type="term" value="C:ribose phosphate diphosphokinase complex"/>
    <property type="evidence" value="ECO:0007669"/>
    <property type="project" value="TreeGrafter"/>
</dbReference>
<evidence type="ECO:0000256" key="1">
    <source>
        <dbReference type="ARBA" id="ARBA00013247"/>
    </source>
</evidence>
<dbReference type="SUPFAM" id="SSF53271">
    <property type="entry name" value="PRTase-like"/>
    <property type="match status" value="2"/>
</dbReference>
<dbReference type="Pfam" id="PF00156">
    <property type="entry name" value="Pribosyltran"/>
    <property type="match status" value="1"/>
</dbReference>
<keyword evidence="6" id="KW-0067">ATP-binding</keyword>
<organism evidence="11 12">
    <name type="scientific">Marinobacterium lutimaris</name>
    <dbReference type="NCBI Taxonomy" id="568106"/>
    <lineage>
        <taxon>Bacteria</taxon>
        <taxon>Pseudomonadati</taxon>
        <taxon>Pseudomonadota</taxon>
        <taxon>Gammaproteobacteria</taxon>
        <taxon>Oceanospirillales</taxon>
        <taxon>Oceanospirillaceae</taxon>
        <taxon>Marinobacterium</taxon>
    </lineage>
</organism>
<feature type="domain" description="Phosphoribosyltransferase" evidence="9">
    <location>
        <begin position="150"/>
        <end position="252"/>
    </location>
</feature>
<keyword evidence="12" id="KW-1185">Reference proteome</keyword>
<dbReference type="PANTHER" id="PTHR10210">
    <property type="entry name" value="RIBOSE-PHOSPHATE DIPHOSPHOKINASE FAMILY MEMBER"/>
    <property type="match status" value="1"/>
</dbReference>
<keyword evidence="4" id="KW-0547">Nucleotide-binding</keyword>
<dbReference type="GO" id="GO:0000287">
    <property type="term" value="F:magnesium ion binding"/>
    <property type="evidence" value="ECO:0007669"/>
    <property type="project" value="InterPro"/>
</dbReference>
<dbReference type="InterPro" id="IPR000836">
    <property type="entry name" value="PRTase_dom"/>
</dbReference>
<dbReference type="GO" id="GO:0006164">
    <property type="term" value="P:purine nucleotide biosynthetic process"/>
    <property type="evidence" value="ECO:0007669"/>
    <property type="project" value="TreeGrafter"/>
</dbReference>
<dbReference type="GO" id="GO:0005737">
    <property type="term" value="C:cytoplasm"/>
    <property type="evidence" value="ECO:0007669"/>
    <property type="project" value="TreeGrafter"/>
</dbReference>
<dbReference type="PANTHER" id="PTHR10210:SF32">
    <property type="entry name" value="RIBOSE-PHOSPHATE PYROPHOSPHOKINASE 2"/>
    <property type="match status" value="1"/>
</dbReference>
<evidence type="ECO:0000259" key="9">
    <source>
        <dbReference type="Pfam" id="PF00156"/>
    </source>
</evidence>
<evidence type="ECO:0000313" key="11">
    <source>
        <dbReference type="EMBL" id="SEG52622.1"/>
    </source>
</evidence>
<dbReference type="InterPro" id="IPR005946">
    <property type="entry name" value="Rib-P_diPkinase"/>
</dbReference>
<keyword evidence="2" id="KW-0808">Transferase</keyword>
<sequence>MQPLLFNLDTDPDLGSRLCRALDATPGELEQRHFPDGESYLRVHSDPNQRDCLILCNLYRPDSLTLRLLFLADTLRELGAKRIGLITPYLPYMRQDKRFHPGECISSRPFARLLSSSLDLLVTVDPHLHRYDSLDEIYTLKSRVVHAAPMIADWIIRQIDNPLLIGPDSESEQWVSEVARLAGAPFQVLTKERRGDYDVSVSLPEVDKWRSHTPVLVDDIISSGRTMLETLNHLKAAGLPRARIIAVHGLFAGDAWQQLQALADVTTCESVPHPSNGISLSDALAKATLELLSELDA</sequence>
<dbReference type="Pfam" id="PF13793">
    <property type="entry name" value="Pribosyltran_N"/>
    <property type="match status" value="1"/>
</dbReference>
<name>A0A1H6AW52_9GAMM</name>
<dbReference type="GO" id="GO:0004749">
    <property type="term" value="F:ribose phosphate diphosphokinase activity"/>
    <property type="evidence" value="ECO:0007669"/>
    <property type="project" value="UniProtKB-EC"/>
</dbReference>
<dbReference type="Proteomes" id="UP000236745">
    <property type="component" value="Unassembled WGS sequence"/>
</dbReference>
<evidence type="ECO:0000256" key="4">
    <source>
        <dbReference type="ARBA" id="ARBA00022741"/>
    </source>
</evidence>
<keyword evidence="3 8" id="KW-0545">Nucleotide biosynthesis</keyword>
<proteinExistence type="inferred from homology"/>
<gene>
    <name evidence="11" type="ORF">SAMN05444390_102244</name>
</gene>
<comment type="catalytic activity">
    <reaction evidence="7">
        <text>D-ribose 5-phosphate + ATP = 5-phospho-alpha-D-ribose 1-diphosphate + AMP + H(+)</text>
        <dbReference type="Rhea" id="RHEA:15609"/>
        <dbReference type="ChEBI" id="CHEBI:15378"/>
        <dbReference type="ChEBI" id="CHEBI:30616"/>
        <dbReference type="ChEBI" id="CHEBI:58017"/>
        <dbReference type="ChEBI" id="CHEBI:78346"/>
        <dbReference type="ChEBI" id="CHEBI:456215"/>
        <dbReference type="EC" id="2.7.6.1"/>
    </reaction>
</comment>
<feature type="domain" description="Ribose-phosphate pyrophosphokinase N-terminal" evidence="10">
    <location>
        <begin position="5"/>
        <end position="116"/>
    </location>
</feature>
<evidence type="ECO:0000256" key="5">
    <source>
        <dbReference type="ARBA" id="ARBA00022777"/>
    </source>
</evidence>
<dbReference type="OrthoDB" id="324294at2"/>
<evidence type="ECO:0000256" key="8">
    <source>
        <dbReference type="RuleBase" id="RU004324"/>
    </source>
</evidence>
<evidence type="ECO:0000313" key="12">
    <source>
        <dbReference type="Proteomes" id="UP000236745"/>
    </source>
</evidence>
<evidence type="ECO:0000256" key="7">
    <source>
        <dbReference type="ARBA" id="ARBA00049535"/>
    </source>
</evidence>
<dbReference type="AlphaFoldDB" id="A0A1H6AW52"/>
<comment type="similarity">
    <text evidence="8">Belongs to the ribose-phosphate pyrophosphokinase family.</text>
</comment>
<dbReference type="InterPro" id="IPR029099">
    <property type="entry name" value="Pribosyltran_N"/>
</dbReference>
<accession>A0A1H6AW52</accession>
<keyword evidence="5 11" id="KW-0418">Kinase</keyword>
<dbReference type="GO" id="GO:0006015">
    <property type="term" value="P:5-phosphoribose 1-diphosphate biosynthetic process"/>
    <property type="evidence" value="ECO:0007669"/>
    <property type="project" value="TreeGrafter"/>
</dbReference>
<dbReference type="NCBIfam" id="NF005537">
    <property type="entry name" value="PRK07199.1"/>
    <property type="match status" value="1"/>
</dbReference>
<evidence type="ECO:0000256" key="2">
    <source>
        <dbReference type="ARBA" id="ARBA00022679"/>
    </source>
</evidence>
<dbReference type="Gene3D" id="3.40.50.2020">
    <property type="match status" value="2"/>
</dbReference>
<dbReference type="EMBL" id="FNVQ01000002">
    <property type="protein sequence ID" value="SEG52622.1"/>
    <property type="molecule type" value="Genomic_DNA"/>
</dbReference>
<reference evidence="11 12" key="1">
    <citation type="submission" date="2016-10" db="EMBL/GenBank/DDBJ databases">
        <authorList>
            <person name="de Groot N.N."/>
        </authorList>
    </citation>
    <scope>NUCLEOTIDE SEQUENCE [LARGE SCALE GENOMIC DNA]</scope>
    <source>
        <strain evidence="11 12">DSM 22012</strain>
    </source>
</reference>
<dbReference type="CDD" id="cd06223">
    <property type="entry name" value="PRTases_typeI"/>
    <property type="match status" value="1"/>
</dbReference>
<evidence type="ECO:0000259" key="10">
    <source>
        <dbReference type="Pfam" id="PF13793"/>
    </source>
</evidence>
<dbReference type="GO" id="GO:0016301">
    <property type="term" value="F:kinase activity"/>
    <property type="evidence" value="ECO:0007669"/>
    <property type="project" value="UniProtKB-KW"/>
</dbReference>
<dbReference type="RefSeq" id="WP_104003348.1">
    <property type="nucleotide sequence ID" value="NZ_FNVQ01000002.1"/>
</dbReference>
<dbReference type="GO" id="GO:0005524">
    <property type="term" value="F:ATP binding"/>
    <property type="evidence" value="ECO:0007669"/>
    <property type="project" value="UniProtKB-KW"/>
</dbReference>